<dbReference type="SUPFAM" id="SSF50129">
    <property type="entry name" value="GroES-like"/>
    <property type="match status" value="1"/>
</dbReference>
<comment type="caution">
    <text evidence="1">The sequence shown here is derived from an EMBL/GenBank/DDBJ whole genome shotgun (WGS) entry which is preliminary data.</text>
</comment>
<dbReference type="Proteomes" id="UP000245207">
    <property type="component" value="Unassembled WGS sequence"/>
</dbReference>
<protein>
    <submittedName>
        <fullName evidence="1">Alcohol dehydrogenase, C-terminal</fullName>
    </submittedName>
</protein>
<dbReference type="Gene3D" id="3.90.180.10">
    <property type="entry name" value="Medium-chain alcohol dehydrogenases, catalytic domain"/>
    <property type="match status" value="1"/>
</dbReference>
<accession>A0A2U1P222</accession>
<keyword evidence="2" id="KW-1185">Reference proteome</keyword>
<evidence type="ECO:0000313" key="1">
    <source>
        <dbReference type="EMBL" id="PWA79730.1"/>
    </source>
</evidence>
<sequence>MADLKYGAVKVRNKAIGLNLCDVYIHRGVEAVGVMIVVGPGLTGRQFEDVVAYGGVPIGAYAEERILTAPKGGTCSLLDRSDCWSFCDT</sequence>
<proteinExistence type="predicted"/>
<dbReference type="STRING" id="35608.A0A2U1P222"/>
<reference evidence="1 2" key="1">
    <citation type="journal article" date="2018" name="Mol. Plant">
        <title>The genome of Artemisia annua provides insight into the evolution of Asteraceae family and artemisinin biosynthesis.</title>
        <authorList>
            <person name="Shen Q."/>
            <person name="Zhang L."/>
            <person name="Liao Z."/>
            <person name="Wang S."/>
            <person name="Yan T."/>
            <person name="Shi P."/>
            <person name="Liu M."/>
            <person name="Fu X."/>
            <person name="Pan Q."/>
            <person name="Wang Y."/>
            <person name="Lv Z."/>
            <person name="Lu X."/>
            <person name="Zhang F."/>
            <person name="Jiang W."/>
            <person name="Ma Y."/>
            <person name="Chen M."/>
            <person name="Hao X."/>
            <person name="Li L."/>
            <person name="Tang Y."/>
            <person name="Lv G."/>
            <person name="Zhou Y."/>
            <person name="Sun X."/>
            <person name="Brodelius P.E."/>
            <person name="Rose J.K.C."/>
            <person name="Tang K."/>
        </authorList>
    </citation>
    <scope>NUCLEOTIDE SEQUENCE [LARGE SCALE GENOMIC DNA]</scope>
    <source>
        <strain evidence="2">cv. Huhao1</strain>
        <tissue evidence="1">Leaf</tissue>
    </source>
</reference>
<dbReference type="EMBL" id="PKPP01001815">
    <property type="protein sequence ID" value="PWA79730.1"/>
    <property type="molecule type" value="Genomic_DNA"/>
</dbReference>
<dbReference type="OrthoDB" id="3509362at2759"/>
<name>A0A2U1P222_ARTAN</name>
<organism evidence="1 2">
    <name type="scientific">Artemisia annua</name>
    <name type="common">Sweet wormwood</name>
    <dbReference type="NCBI Taxonomy" id="35608"/>
    <lineage>
        <taxon>Eukaryota</taxon>
        <taxon>Viridiplantae</taxon>
        <taxon>Streptophyta</taxon>
        <taxon>Embryophyta</taxon>
        <taxon>Tracheophyta</taxon>
        <taxon>Spermatophyta</taxon>
        <taxon>Magnoliopsida</taxon>
        <taxon>eudicotyledons</taxon>
        <taxon>Gunneridae</taxon>
        <taxon>Pentapetalae</taxon>
        <taxon>asterids</taxon>
        <taxon>campanulids</taxon>
        <taxon>Asterales</taxon>
        <taxon>Asteraceae</taxon>
        <taxon>Asteroideae</taxon>
        <taxon>Anthemideae</taxon>
        <taxon>Artemisiinae</taxon>
        <taxon>Artemisia</taxon>
    </lineage>
</organism>
<gene>
    <name evidence="1" type="ORF">CTI12_AA187460</name>
</gene>
<evidence type="ECO:0000313" key="2">
    <source>
        <dbReference type="Proteomes" id="UP000245207"/>
    </source>
</evidence>
<dbReference type="InterPro" id="IPR011032">
    <property type="entry name" value="GroES-like_sf"/>
</dbReference>
<dbReference type="AlphaFoldDB" id="A0A2U1P222"/>